<dbReference type="Gene3D" id="1.10.10.1600">
    <property type="entry name" value="Bacterial DNA polymerase III alpha subunit, thumb domain"/>
    <property type="match status" value="1"/>
</dbReference>
<evidence type="ECO:0000259" key="7">
    <source>
        <dbReference type="SMART" id="SM00481"/>
    </source>
</evidence>
<dbReference type="InterPro" id="IPR040982">
    <property type="entry name" value="DNA_pol3_finger"/>
</dbReference>
<evidence type="ECO:0000313" key="8">
    <source>
        <dbReference type="EMBL" id="MPL62363.1"/>
    </source>
</evidence>
<evidence type="ECO:0000256" key="5">
    <source>
        <dbReference type="ARBA" id="ARBA00022932"/>
    </source>
</evidence>
<comment type="caution">
    <text evidence="8">The sequence shown here is derived from an EMBL/GenBank/DDBJ whole genome shotgun (WGS) entry which is preliminary data.</text>
</comment>
<proteinExistence type="predicted"/>
<dbReference type="InterPro" id="IPR004805">
    <property type="entry name" value="DnaE2/DnaE/PolC"/>
</dbReference>
<keyword evidence="2 8" id="KW-0808">Transferase</keyword>
<evidence type="ECO:0000256" key="3">
    <source>
        <dbReference type="ARBA" id="ARBA00022695"/>
    </source>
</evidence>
<dbReference type="Gene3D" id="3.20.20.140">
    <property type="entry name" value="Metal-dependent hydrolases"/>
    <property type="match status" value="1"/>
</dbReference>
<keyword evidence="5" id="KW-0239">DNA-directed DNA polymerase</keyword>
<dbReference type="PANTHER" id="PTHR32294:SF0">
    <property type="entry name" value="DNA POLYMERASE III SUBUNIT ALPHA"/>
    <property type="match status" value="1"/>
</dbReference>
<dbReference type="InterPro" id="IPR016195">
    <property type="entry name" value="Pol/histidinol_Pase-like"/>
</dbReference>
<feature type="domain" description="Polymerase/histidinol phosphatase N-terminal" evidence="7">
    <location>
        <begin position="19"/>
        <end position="86"/>
    </location>
</feature>
<evidence type="ECO:0000256" key="6">
    <source>
        <dbReference type="ARBA" id="ARBA00049244"/>
    </source>
</evidence>
<evidence type="ECO:0000256" key="1">
    <source>
        <dbReference type="ARBA" id="ARBA00012417"/>
    </source>
</evidence>
<accession>A0A644T623</accession>
<dbReference type="AlphaFoldDB" id="A0A644T623"/>
<dbReference type="CDD" id="cd04485">
    <property type="entry name" value="DnaE_OBF"/>
    <property type="match status" value="1"/>
</dbReference>
<dbReference type="GO" id="GO:0008408">
    <property type="term" value="F:3'-5' exonuclease activity"/>
    <property type="evidence" value="ECO:0007669"/>
    <property type="project" value="InterPro"/>
</dbReference>
<dbReference type="InterPro" id="IPR029460">
    <property type="entry name" value="DNAPol_HHH"/>
</dbReference>
<dbReference type="NCBIfam" id="TIGR00594">
    <property type="entry name" value="polc"/>
    <property type="match status" value="1"/>
</dbReference>
<dbReference type="InterPro" id="IPR011708">
    <property type="entry name" value="DNA_pol3_alpha_NTPase_dom"/>
</dbReference>
<dbReference type="Pfam" id="PF07733">
    <property type="entry name" value="DNA_pol3_alpha"/>
    <property type="match status" value="1"/>
</dbReference>
<protein>
    <recommendedName>
        <fullName evidence="1">DNA-directed DNA polymerase</fullName>
        <ecNumber evidence="1">2.7.7.7</ecNumber>
    </recommendedName>
</protein>
<reference evidence="8" key="1">
    <citation type="submission" date="2019-08" db="EMBL/GenBank/DDBJ databases">
        <authorList>
            <person name="Kucharzyk K."/>
            <person name="Murdoch R.W."/>
            <person name="Higgins S."/>
            <person name="Loffler F."/>
        </authorList>
    </citation>
    <scope>NUCLEOTIDE SEQUENCE</scope>
</reference>
<sequence length="1097" mass="126053">MQEEKTSIKIDAPKELSFIHLRTHSHYSILKSLPQIKQLVSKAKEYEMPFLALTDYNNMHGAIEFYKACKAKEIKPIIGVELDYRSESNSKKKYKLVFLVKNNDGYKSLMNLVSIANLRDQKDPHITFKILKENLNQDSGLIILSGGGDGEIADFLIKGNFEKSKKYVEKFEEVLGKNSFYLEIVPQTYFNFSKELKENTIKFAKEILNEEWRLIATQNSHYLSENDKSAHKVLFNIHGELEDDELYKYKFVQDDFSFIDTKKAEEIFGKIEKKYNINLIKNTFNLAESLNCEIELGKWHFPNIAIDYQKELDAGETLDDVLKRLAEEGLIKREIGEERKKDVLERLYYELDIIKTKGYAPYFLVVYDLLKYAADNGILTNIRGSVAGSMATYLLQITKCDPLIYQIPFERFLNPERPSAPDIDMDYADNRRDEMINYVRGKYGEHNVAQIGTFGTMLARGAVKDVARAMKYPYSLGDRISKMIPMPKQGFPVFIDTALEEVEDLKNLYDTEREVQIIVDMARKVEGLVRHIGVHAAGVVISPDKVETYSPIQWDPKGEGKIITQYDMHSVDEDNAGLLKFDFLGIRNLTILKTAINLVKERYGKEIDIEKIDLEDKKTFEMLANGETMGLFQLNGSGMTKFLKDLKPTSIFDINAMVALYRPGPINNIPVYIERKHNPKLVTYLYDDKNLKEILEKSFGVLVYQDDLLLMAIKIAGYTWGEADKFRKAVGKKIPEEMQKQKEKFINGCVSHSNWPLKKAEELWHWIEPFAAYGFNKAHSASYGRVAYQTAFMKANYPIAFITSILTEESGDIDKISEIVNEAERMGIKVLPPDVNYSLGGFSITEDEENKKHKEAIRFGLYTIKNMGAAIADAIIEEREKKGVYKNLEDFMNRINHKDLNRKSLEALIKCGAMDKFGERNQLLFNVDSLLEYHKKHIKDNKEQDNLFSFFEDTPSSFTLKECEPVLQNEKLKWEKELLGSYISGSPLDKWKNSILNRTVNIQNILEEANKDVQDNQKIKLPVLIDKIKTTKTRAGDYMALVKISDLTGQFEVAVFPKVYKILKEKLIPNVPLTFSGRVANKNGEKTMVVDNIEELK</sequence>
<gene>
    <name evidence="8" type="primary">dnaE_2</name>
    <name evidence="8" type="ORF">SDC9_07983</name>
</gene>
<dbReference type="EMBL" id="VSSQ01000017">
    <property type="protein sequence ID" value="MPL62363.1"/>
    <property type="molecule type" value="Genomic_DNA"/>
</dbReference>
<dbReference type="EC" id="2.7.7.7" evidence="1"/>
<dbReference type="Gene3D" id="1.10.150.870">
    <property type="match status" value="1"/>
</dbReference>
<organism evidence="8">
    <name type="scientific">bioreactor metagenome</name>
    <dbReference type="NCBI Taxonomy" id="1076179"/>
    <lineage>
        <taxon>unclassified sequences</taxon>
        <taxon>metagenomes</taxon>
        <taxon>ecological metagenomes</taxon>
    </lineage>
</organism>
<dbReference type="Pfam" id="PF17657">
    <property type="entry name" value="DNA_pol3_finger"/>
    <property type="match status" value="1"/>
</dbReference>
<dbReference type="SUPFAM" id="SSF89550">
    <property type="entry name" value="PHP domain-like"/>
    <property type="match status" value="1"/>
</dbReference>
<evidence type="ECO:0000256" key="4">
    <source>
        <dbReference type="ARBA" id="ARBA00022705"/>
    </source>
</evidence>
<keyword evidence="3 8" id="KW-0548">Nucleotidyltransferase</keyword>
<name>A0A644T623_9ZZZZ</name>
<dbReference type="PANTHER" id="PTHR32294">
    <property type="entry name" value="DNA POLYMERASE III SUBUNIT ALPHA"/>
    <property type="match status" value="1"/>
</dbReference>
<dbReference type="GO" id="GO:0003887">
    <property type="term" value="F:DNA-directed DNA polymerase activity"/>
    <property type="evidence" value="ECO:0007669"/>
    <property type="project" value="UniProtKB-KW"/>
</dbReference>
<dbReference type="Pfam" id="PF14579">
    <property type="entry name" value="HHH_6"/>
    <property type="match status" value="1"/>
</dbReference>
<dbReference type="GO" id="GO:0006260">
    <property type="term" value="P:DNA replication"/>
    <property type="evidence" value="ECO:0007669"/>
    <property type="project" value="UniProtKB-KW"/>
</dbReference>
<comment type="catalytic activity">
    <reaction evidence="6">
        <text>DNA(n) + a 2'-deoxyribonucleoside 5'-triphosphate = DNA(n+1) + diphosphate</text>
        <dbReference type="Rhea" id="RHEA:22508"/>
        <dbReference type="Rhea" id="RHEA-COMP:17339"/>
        <dbReference type="Rhea" id="RHEA-COMP:17340"/>
        <dbReference type="ChEBI" id="CHEBI:33019"/>
        <dbReference type="ChEBI" id="CHEBI:61560"/>
        <dbReference type="ChEBI" id="CHEBI:173112"/>
        <dbReference type="EC" id="2.7.7.7"/>
    </reaction>
</comment>
<dbReference type="Pfam" id="PF02811">
    <property type="entry name" value="PHP"/>
    <property type="match status" value="1"/>
</dbReference>
<dbReference type="NCBIfam" id="NF004226">
    <property type="entry name" value="PRK05673.1"/>
    <property type="match status" value="1"/>
</dbReference>
<dbReference type="InterPro" id="IPR041931">
    <property type="entry name" value="DNA_pol3_alpha_thumb_dom"/>
</dbReference>
<dbReference type="InterPro" id="IPR004013">
    <property type="entry name" value="PHP_dom"/>
</dbReference>
<evidence type="ECO:0000256" key="2">
    <source>
        <dbReference type="ARBA" id="ARBA00022679"/>
    </source>
</evidence>
<keyword evidence="4" id="KW-0235">DNA replication</keyword>
<dbReference type="InterPro" id="IPR003141">
    <property type="entry name" value="Pol/His_phosphatase_N"/>
</dbReference>
<dbReference type="SMART" id="SM00481">
    <property type="entry name" value="POLIIIAc"/>
    <property type="match status" value="1"/>
</dbReference>